<name>A0A174Q8R7_FLAPL</name>
<accession>A0A174Q8R7</accession>
<dbReference type="Proteomes" id="UP000095746">
    <property type="component" value="Unassembled WGS sequence"/>
</dbReference>
<sequence length="54" mass="6113">MDTVWALTPRRSSSRSTFMAVVVLPEPEGPDRSTMGLSFIRARILSTAAWMRSW</sequence>
<proteinExistence type="predicted"/>
<dbReference type="AlphaFoldDB" id="A0A174Q8R7"/>
<organism evidence="1 2">
    <name type="scientific">Flavonifractor plautii</name>
    <name type="common">Fusobacterium plautii</name>
    <dbReference type="NCBI Taxonomy" id="292800"/>
    <lineage>
        <taxon>Bacteria</taxon>
        <taxon>Bacillati</taxon>
        <taxon>Bacillota</taxon>
        <taxon>Clostridia</taxon>
        <taxon>Eubacteriales</taxon>
        <taxon>Oscillospiraceae</taxon>
        <taxon>Flavonifractor</taxon>
    </lineage>
</organism>
<dbReference type="EMBL" id="CYZT01000447">
    <property type="protein sequence ID" value="CUP67348.1"/>
    <property type="molecule type" value="Genomic_DNA"/>
</dbReference>
<protein>
    <submittedName>
        <fullName evidence="1">Uncharacterized protein</fullName>
    </submittedName>
</protein>
<reference evidence="1 2" key="1">
    <citation type="submission" date="2015-09" db="EMBL/GenBank/DDBJ databases">
        <authorList>
            <consortium name="Pathogen Informatics"/>
        </authorList>
    </citation>
    <scope>NUCLEOTIDE SEQUENCE [LARGE SCALE GENOMIC DNA]</scope>
    <source>
        <strain evidence="1 2">2789STDY5608854</strain>
    </source>
</reference>
<evidence type="ECO:0000313" key="1">
    <source>
        <dbReference type="EMBL" id="CUP67348.1"/>
    </source>
</evidence>
<gene>
    <name evidence="1" type="ORF">ERS852411_03453</name>
</gene>
<evidence type="ECO:0000313" key="2">
    <source>
        <dbReference type="Proteomes" id="UP000095746"/>
    </source>
</evidence>